<organism evidence="7 8">
    <name type="scientific">Haemaphysalis longicornis</name>
    <name type="common">Bush tick</name>
    <dbReference type="NCBI Taxonomy" id="44386"/>
    <lineage>
        <taxon>Eukaryota</taxon>
        <taxon>Metazoa</taxon>
        <taxon>Ecdysozoa</taxon>
        <taxon>Arthropoda</taxon>
        <taxon>Chelicerata</taxon>
        <taxon>Arachnida</taxon>
        <taxon>Acari</taxon>
        <taxon>Parasitiformes</taxon>
        <taxon>Ixodida</taxon>
        <taxon>Ixodoidea</taxon>
        <taxon>Ixodidae</taxon>
        <taxon>Haemaphysalinae</taxon>
        <taxon>Haemaphysalis</taxon>
    </lineage>
</organism>
<feature type="compositionally biased region" description="Basic and acidic residues" evidence="5">
    <location>
        <begin position="11"/>
        <end position="21"/>
    </location>
</feature>
<evidence type="ECO:0000256" key="3">
    <source>
        <dbReference type="ARBA" id="ARBA00022771"/>
    </source>
</evidence>
<keyword evidence="3" id="KW-0863">Zinc-finger</keyword>
<evidence type="ECO:0000256" key="4">
    <source>
        <dbReference type="ARBA" id="ARBA00022833"/>
    </source>
</evidence>
<dbReference type="Pfam" id="PF13901">
    <property type="entry name" value="RH_dom"/>
    <property type="match status" value="1"/>
</dbReference>
<evidence type="ECO:0000313" key="8">
    <source>
        <dbReference type="Proteomes" id="UP000821853"/>
    </source>
</evidence>
<dbReference type="GO" id="GO:0008270">
    <property type="term" value="F:zinc ion binding"/>
    <property type="evidence" value="ECO:0007669"/>
    <property type="project" value="UniProtKB-KW"/>
</dbReference>
<dbReference type="PANTHER" id="PTHR12326">
    <property type="entry name" value="PLECKSTRIN HOMOLOGY DOMAIN CONTAINING PROTEIN"/>
    <property type="match status" value="1"/>
</dbReference>
<evidence type="ECO:0000256" key="1">
    <source>
        <dbReference type="ARBA" id="ARBA00022723"/>
    </source>
</evidence>
<evidence type="ECO:0000313" key="7">
    <source>
        <dbReference type="EMBL" id="KAH9362071.1"/>
    </source>
</evidence>
<sequence length="187" mass="20895">MHRQSVPGTMEAHDSYFRGDTTEAGGRKPCKHRAMRKEDKREKNATPKVRQRFAARAGQVQLEYRHTGKAPPPTFATVQYLEGLCVACGHLSFQNIRANKSSKQTPCQRGCFVVLGEAASALMPAALRSLAEQGQPRRCEYTGRYYCSLCHWNSHAVVPARVLHNWDFEPRKVSSPALLVGGEAVRE</sequence>
<proteinExistence type="predicted"/>
<dbReference type="AlphaFoldDB" id="A0A9J6FGZ2"/>
<protein>
    <recommendedName>
        <fullName evidence="6">Rubicon Homology domain-containing protein</fullName>
    </recommendedName>
</protein>
<feature type="compositionally biased region" description="Basic and acidic residues" evidence="5">
    <location>
        <begin position="36"/>
        <end position="45"/>
    </location>
</feature>
<dbReference type="VEuPathDB" id="VectorBase:HLOH_051646"/>
<dbReference type="OrthoDB" id="1918044at2759"/>
<dbReference type="InterPro" id="IPR051366">
    <property type="entry name" value="DEF8"/>
</dbReference>
<comment type="caution">
    <text evidence="7">The sequence shown here is derived from an EMBL/GenBank/DDBJ whole genome shotgun (WGS) entry which is preliminary data.</text>
</comment>
<evidence type="ECO:0000256" key="5">
    <source>
        <dbReference type="SAM" id="MobiDB-lite"/>
    </source>
</evidence>
<evidence type="ECO:0000256" key="2">
    <source>
        <dbReference type="ARBA" id="ARBA00022737"/>
    </source>
</evidence>
<gene>
    <name evidence="7" type="ORF">HPB48_002049</name>
</gene>
<dbReference type="EMBL" id="JABSTR010000001">
    <property type="protein sequence ID" value="KAH9362071.1"/>
    <property type="molecule type" value="Genomic_DNA"/>
</dbReference>
<name>A0A9J6FGZ2_HAELO</name>
<keyword evidence="8" id="KW-1185">Reference proteome</keyword>
<dbReference type="InterPro" id="IPR025258">
    <property type="entry name" value="RH_dom"/>
</dbReference>
<keyword evidence="2" id="KW-0677">Repeat</keyword>
<reference evidence="7 8" key="1">
    <citation type="journal article" date="2020" name="Cell">
        <title>Large-Scale Comparative Analyses of Tick Genomes Elucidate Their Genetic Diversity and Vector Capacities.</title>
        <authorList>
            <consortium name="Tick Genome and Microbiome Consortium (TIGMIC)"/>
            <person name="Jia N."/>
            <person name="Wang J."/>
            <person name="Shi W."/>
            <person name="Du L."/>
            <person name="Sun Y."/>
            <person name="Zhan W."/>
            <person name="Jiang J.F."/>
            <person name="Wang Q."/>
            <person name="Zhang B."/>
            <person name="Ji P."/>
            <person name="Bell-Sakyi L."/>
            <person name="Cui X.M."/>
            <person name="Yuan T.T."/>
            <person name="Jiang B.G."/>
            <person name="Yang W.F."/>
            <person name="Lam T.T."/>
            <person name="Chang Q.C."/>
            <person name="Ding S.J."/>
            <person name="Wang X.J."/>
            <person name="Zhu J.G."/>
            <person name="Ruan X.D."/>
            <person name="Zhao L."/>
            <person name="Wei J.T."/>
            <person name="Ye R.Z."/>
            <person name="Que T.C."/>
            <person name="Du C.H."/>
            <person name="Zhou Y.H."/>
            <person name="Cheng J.X."/>
            <person name="Dai P.F."/>
            <person name="Guo W.B."/>
            <person name="Han X.H."/>
            <person name="Huang E.J."/>
            <person name="Li L.F."/>
            <person name="Wei W."/>
            <person name="Gao Y.C."/>
            <person name="Liu J.Z."/>
            <person name="Shao H.Z."/>
            <person name="Wang X."/>
            <person name="Wang C.C."/>
            <person name="Yang T.C."/>
            <person name="Huo Q.B."/>
            <person name="Li W."/>
            <person name="Chen H.Y."/>
            <person name="Chen S.E."/>
            <person name="Zhou L.G."/>
            <person name="Ni X.B."/>
            <person name="Tian J.H."/>
            <person name="Sheng Y."/>
            <person name="Liu T."/>
            <person name="Pan Y.S."/>
            <person name="Xia L.Y."/>
            <person name="Li J."/>
            <person name="Zhao F."/>
            <person name="Cao W.C."/>
        </authorList>
    </citation>
    <scope>NUCLEOTIDE SEQUENCE [LARGE SCALE GENOMIC DNA]</scope>
    <source>
        <strain evidence="7">HaeL-2018</strain>
    </source>
</reference>
<feature type="domain" description="Rubicon Homology" evidence="6">
    <location>
        <begin position="137"/>
        <end position="177"/>
    </location>
</feature>
<keyword evidence="4" id="KW-0862">Zinc</keyword>
<dbReference type="PANTHER" id="PTHR12326:SF3">
    <property type="entry name" value="DIFFERENTIALLY EXPRESSED IN FDCP 8 HOMOLOG"/>
    <property type="match status" value="1"/>
</dbReference>
<accession>A0A9J6FGZ2</accession>
<keyword evidence="1" id="KW-0479">Metal-binding</keyword>
<feature type="region of interest" description="Disordered" evidence="5">
    <location>
        <begin position="1"/>
        <end position="47"/>
    </location>
</feature>
<dbReference type="Proteomes" id="UP000821853">
    <property type="component" value="Chromosome 1"/>
</dbReference>
<evidence type="ECO:0000259" key="6">
    <source>
        <dbReference type="Pfam" id="PF13901"/>
    </source>
</evidence>